<dbReference type="eggNOG" id="ENOG5032MWF">
    <property type="taxonomic scope" value="Bacteria"/>
</dbReference>
<gene>
    <name evidence="2" type="ORF">DESPIG_00261</name>
</gene>
<reference evidence="2 3" key="1">
    <citation type="submission" date="2008-10" db="EMBL/GenBank/DDBJ databases">
        <title>Draft genome sequence of Desulvovibrio piger (ATCC 29098).</title>
        <authorList>
            <person name="Sudarsanam P."/>
            <person name="Ley R."/>
            <person name="Guruge J."/>
            <person name="Turnbaugh P.J."/>
            <person name="Mahowald M."/>
            <person name="Liep D."/>
            <person name="Gordon J."/>
        </authorList>
    </citation>
    <scope>NUCLEOTIDE SEQUENCE [LARGE SCALE GENOMIC DNA]</scope>
    <source>
        <strain evidence="2 3">ATCC 29098</strain>
    </source>
</reference>
<keyword evidence="1" id="KW-0732">Signal</keyword>
<dbReference type="HOGENOM" id="CLU_631162_0_0_7"/>
<accession>B6WQE1</accession>
<dbReference type="EMBL" id="ABXU01000011">
    <property type="protein sequence ID" value="EEB34796.1"/>
    <property type="molecule type" value="Genomic_DNA"/>
</dbReference>
<protein>
    <recommendedName>
        <fullName evidence="4">Alginate export domain-containing protein</fullName>
    </recommendedName>
</protein>
<evidence type="ECO:0000313" key="3">
    <source>
        <dbReference type="Proteomes" id="UP000003676"/>
    </source>
</evidence>
<dbReference type="AlphaFoldDB" id="B6WQE1"/>
<organism evidence="2 3">
    <name type="scientific">Desulfovibrio piger ATCC 29098</name>
    <dbReference type="NCBI Taxonomy" id="411464"/>
    <lineage>
        <taxon>Bacteria</taxon>
        <taxon>Pseudomonadati</taxon>
        <taxon>Thermodesulfobacteriota</taxon>
        <taxon>Desulfovibrionia</taxon>
        <taxon>Desulfovibrionales</taxon>
        <taxon>Desulfovibrionaceae</taxon>
        <taxon>Desulfovibrio</taxon>
    </lineage>
</organism>
<evidence type="ECO:0008006" key="4">
    <source>
        <dbReference type="Google" id="ProtNLM"/>
    </source>
</evidence>
<name>B6WQE1_9BACT</name>
<feature type="signal peptide" evidence="1">
    <location>
        <begin position="1"/>
        <end position="29"/>
    </location>
</feature>
<feature type="chain" id="PRO_5002852200" description="Alginate export domain-containing protein" evidence="1">
    <location>
        <begin position="30"/>
        <end position="431"/>
    </location>
</feature>
<evidence type="ECO:0000256" key="1">
    <source>
        <dbReference type="SAM" id="SignalP"/>
    </source>
</evidence>
<evidence type="ECO:0000313" key="2">
    <source>
        <dbReference type="EMBL" id="EEB34796.1"/>
    </source>
</evidence>
<reference evidence="2 3" key="2">
    <citation type="submission" date="2008-10" db="EMBL/GenBank/DDBJ databases">
        <authorList>
            <person name="Fulton L."/>
            <person name="Clifton S."/>
            <person name="Fulton B."/>
            <person name="Xu J."/>
            <person name="Minx P."/>
            <person name="Pepin K.H."/>
            <person name="Johnson M."/>
            <person name="Bhonagiri V."/>
            <person name="Nash W.E."/>
            <person name="Mardis E.R."/>
            <person name="Wilson R.K."/>
        </authorList>
    </citation>
    <scope>NUCLEOTIDE SEQUENCE [LARGE SCALE GENOMIC DNA]</scope>
    <source>
        <strain evidence="2 3">ATCC 29098</strain>
    </source>
</reference>
<proteinExistence type="predicted"/>
<dbReference type="InterPro" id="IPR010727">
    <property type="entry name" value="DUF1302"/>
</dbReference>
<dbReference type="Proteomes" id="UP000003676">
    <property type="component" value="Unassembled WGS sequence"/>
</dbReference>
<dbReference type="Pfam" id="PF06980">
    <property type="entry name" value="DUF1302"/>
    <property type="match status" value="1"/>
</dbReference>
<sequence length="431" mass="49265">MRLCRSVRFRTAAMLLAAALLLFPSLSRADGDRPLMPDWLKLSGNLQTTYRQSPYKATPLSAAQRFRLEANINQDSWIRGYVSGHVDADLSVPGRRDSEEHIVTPELGEAYVTLDSRYLDLIIGMQQIRWGEADSLSTFDIINPVDFRNPIATARSSQRLSVGAVDLRANLDGAGLLDLVLIPFPRFSRLPEYGSPWEDSSLRTLRQYARAGFVRRQREDGPFEPEAAARLKFFRPGYDVAFLFYRGYEHKPLYTASLDRQRMQALVKEIYEPYTAFGINTAVSLWVSTFRGEFTIKAGYPFQSDEITVERRTDYEAILGWDRNFLTNLNVNLQAFFFSHDGDAVPGKVRDRYGISWSVSDKFLDESLTAGIRGELFASNGDYCVEIFSEYEYSDDLHFLAGYMLFGGDRRNDLGQYDRNDHLYLGVRYSF</sequence>
<comment type="caution">
    <text evidence="2">The sequence shown here is derived from an EMBL/GenBank/DDBJ whole genome shotgun (WGS) entry which is preliminary data.</text>
</comment>